<proteinExistence type="predicted"/>
<accession>A0A849I5M5</accession>
<evidence type="ECO:0000313" key="3">
    <source>
        <dbReference type="EMBL" id="NNM75166.1"/>
    </source>
</evidence>
<dbReference type="Pfam" id="PF07746">
    <property type="entry name" value="LigA"/>
    <property type="match status" value="1"/>
</dbReference>
<reference evidence="3 4" key="1">
    <citation type="submission" date="2020-04" db="EMBL/GenBank/DDBJ databases">
        <title>Enterovirga sp. isolate from soil.</title>
        <authorList>
            <person name="Chea S."/>
            <person name="Kim D.-U."/>
        </authorList>
    </citation>
    <scope>NUCLEOTIDE SEQUENCE [LARGE SCALE GENOMIC DNA]</scope>
    <source>
        <strain evidence="3 4">DB1703</strain>
    </source>
</reference>
<evidence type="ECO:0000256" key="1">
    <source>
        <dbReference type="SAM" id="MobiDB-lite"/>
    </source>
</evidence>
<dbReference type="Gene3D" id="1.10.700.10">
    <property type="entry name" value="Dioxygenase LigAB, LigA subunit"/>
    <property type="match status" value="1"/>
</dbReference>
<name>A0A849I5M5_9HYPH</name>
<dbReference type="SUPFAM" id="SSF48076">
    <property type="entry name" value="LigA subunit of an aromatic-ring-opening dioxygenase LigAB"/>
    <property type="match status" value="1"/>
</dbReference>
<dbReference type="InterPro" id="IPR011986">
    <property type="entry name" value="Xdiol_dOase_LigA"/>
</dbReference>
<feature type="domain" description="Extradiol ring-cleavage dioxygenase LigAB LigA subunit" evidence="2">
    <location>
        <begin position="22"/>
        <end position="87"/>
    </location>
</feature>
<protein>
    <recommendedName>
        <fullName evidence="2">Extradiol ring-cleavage dioxygenase LigAB LigA subunit domain-containing protein</fullName>
    </recommendedName>
</protein>
<organism evidence="3 4">
    <name type="scientific">Enterovirga aerilata</name>
    <dbReference type="NCBI Taxonomy" id="2730920"/>
    <lineage>
        <taxon>Bacteria</taxon>
        <taxon>Pseudomonadati</taxon>
        <taxon>Pseudomonadota</taxon>
        <taxon>Alphaproteobacteria</taxon>
        <taxon>Hyphomicrobiales</taxon>
        <taxon>Methylobacteriaceae</taxon>
        <taxon>Enterovirga</taxon>
    </lineage>
</organism>
<dbReference type="RefSeq" id="WP_171220658.1">
    <property type="nucleotide sequence ID" value="NZ_JABEPP010000007.1"/>
</dbReference>
<keyword evidence="4" id="KW-1185">Reference proteome</keyword>
<evidence type="ECO:0000313" key="4">
    <source>
        <dbReference type="Proteomes" id="UP000564885"/>
    </source>
</evidence>
<feature type="region of interest" description="Disordered" evidence="1">
    <location>
        <begin position="1"/>
        <end position="20"/>
    </location>
</feature>
<comment type="caution">
    <text evidence="3">The sequence shown here is derived from an EMBL/GenBank/DDBJ whole genome shotgun (WGS) entry which is preliminary data.</text>
</comment>
<dbReference type="AlphaFoldDB" id="A0A849I5M5"/>
<dbReference type="Proteomes" id="UP000564885">
    <property type="component" value="Unassembled WGS sequence"/>
</dbReference>
<sequence>MSDATPKPAPSANDFDPDLPSNRMVFDVRRDNSVWPHFRERLEDLMSQYGLSEPEKEAFRAIDVRRLAELGVHPYFLPQITRLFHGSAGNTTKSAAAEAYRKSWGDKIVEHRPETN</sequence>
<gene>
    <name evidence="3" type="ORF">HJG44_22660</name>
</gene>
<evidence type="ECO:0000259" key="2">
    <source>
        <dbReference type="Pfam" id="PF07746"/>
    </source>
</evidence>
<dbReference type="InterPro" id="IPR036622">
    <property type="entry name" value="LigA_sf"/>
</dbReference>
<dbReference type="EMBL" id="JABEPP010000007">
    <property type="protein sequence ID" value="NNM75166.1"/>
    <property type="molecule type" value="Genomic_DNA"/>
</dbReference>